<evidence type="ECO:0000313" key="2">
    <source>
        <dbReference type="EMBL" id="AGM07161.1"/>
    </source>
</evidence>
<dbReference type="PATRIC" id="fig|1156913.3.peg.4652"/>
<dbReference type="InterPro" id="IPR045919">
    <property type="entry name" value="DUF6338"/>
</dbReference>
<keyword evidence="1" id="KW-0472">Membrane</keyword>
<keyword evidence="1" id="KW-0812">Transmembrane</keyword>
<accession>R4T408</accession>
<proteinExistence type="predicted"/>
<feature type="transmembrane region" description="Helical" evidence="1">
    <location>
        <begin position="45"/>
        <end position="64"/>
    </location>
</feature>
<sequence length="208" mass="23440">MGQTPSTIIQIALLILFVLPGIVYQFLRERWRGPVPGEREIGERVLRAVTASVVLDLLYVIALGPQLIRLYGTNGDGLAKNARLAGAAALVLLFVIPAAAAALTSWLRRRRLRSRYRTTPTAWDHAFRDRKPSFVRVRLSDGTWVGGWYGTQSFASSYPNPRELYLQSAWRMRTDGGFVERVDHTDGLYLRADSVEVLEILESPDQER</sequence>
<name>R4T408_9PSEU</name>
<keyword evidence="1" id="KW-1133">Transmembrane helix</keyword>
<evidence type="ECO:0000256" key="1">
    <source>
        <dbReference type="SAM" id="Phobius"/>
    </source>
</evidence>
<dbReference type="Pfam" id="PF19865">
    <property type="entry name" value="DUF6338"/>
    <property type="match status" value="1"/>
</dbReference>
<gene>
    <name evidence="2" type="ORF">AORI_4577</name>
</gene>
<reference evidence="2 3" key="1">
    <citation type="journal article" date="2013" name="BMC Genomics">
        <title>ContigScape: a Cytoscape plugin facilitating microbial genome gap closing.</title>
        <authorList>
            <person name="Tang B."/>
            <person name="Wang Q."/>
            <person name="Yang M."/>
            <person name="Xie F."/>
            <person name="Zhu Y."/>
            <person name="Zhuo Y."/>
            <person name="Wang S."/>
            <person name="Gao H."/>
            <person name="Ding X."/>
            <person name="Zhang L."/>
            <person name="Zhao G."/>
            <person name="Zheng H."/>
        </authorList>
    </citation>
    <scope>NUCLEOTIDE SEQUENCE [LARGE SCALE GENOMIC DNA]</scope>
    <source>
        <strain evidence="2 3">HCCB10007</strain>
    </source>
</reference>
<dbReference type="EMBL" id="CP003410">
    <property type="protein sequence ID" value="AGM07161.1"/>
    <property type="molecule type" value="Genomic_DNA"/>
</dbReference>
<dbReference type="AlphaFoldDB" id="R4T408"/>
<dbReference type="Proteomes" id="UP000013968">
    <property type="component" value="Chromosome"/>
</dbReference>
<feature type="transmembrane region" description="Helical" evidence="1">
    <location>
        <begin position="6"/>
        <end position="24"/>
    </location>
</feature>
<dbReference type="HOGENOM" id="CLU_090340_0_0_11"/>
<organism evidence="2 3">
    <name type="scientific">Amycolatopsis keratiniphila</name>
    <dbReference type="NCBI Taxonomy" id="129921"/>
    <lineage>
        <taxon>Bacteria</taxon>
        <taxon>Bacillati</taxon>
        <taxon>Actinomycetota</taxon>
        <taxon>Actinomycetes</taxon>
        <taxon>Pseudonocardiales</taxon>
        <taxon>Pseudonocardiaceae</taxon>
        <taxon>Amycolatopsis</taxon>
        <taxon>Amycolatopsis japonica group</taxon>
    </lineage>
</organism>
<keyword evidence="3" id="KW-1185">Reference proteome</keyword>
<protein>
    <submittedName>
        <fullName evidence="2">Uncharacterized protein</fullName>
    </submittedName>
</protein>
<feature type="transmembrane region" description="Helical" evidence="1">
    <location>
        <begin position="84"/>
        <end position="107"/>
    </location>
</feature>
<evidence type="ECO:0000313" key="3">
    <source>
        <dbReference type="Proteomes" id="UP000013968"/>
    </source>
</evidence>
<dbReference type="KEGG" id="aoi:AORI_4577"/>
<dbReference type="RefSeq" id="WP_016334909.1">
    <property type="nucleotide sequence ID" value="NC_021252.1"/>
</dbReference>